<name>A0A7Z9BLD1_9CYAN</name>
<sequence length="277" mass="30837">MNAFIKSDLESLKDEQLRNIFNNLNLININIFPPKRQEMINTIYGFLQNHTKSVKSLKEINDRDIIGCWRKYIKKFILENKNEKNDELSEQKDLILAQILKIHTVTEVSEIRDQLEAISRNLLLFVFKSLGEKEKQQLIKKIQEETAVKYHAKLTDEILNKAMIEAILGGATPVALGAALPIVAGLSFHYLSTGFLVTVVLPAILGVFGINLAAFLGGLAVVAGPIGWGIAGGVGLVATLLAGSKFFQQRDEVLLVMTILFIYTSIYQNRMPTLPGN</sequence>
<evidence type="ECO:0000313" key="2">
    <source>
        <dbReference type="EMBL" id="VXD10522.1"/>
    </source>
</evidence>
<keyword evidence="1" id="KW-0812">Transmembrane</keyword>
<feature type="transmembrane region" description="Helical" evidence="1">
    <location>
        <begin position="166"/>
        <end position="188"/>
    </location>
</feature>
<feature type="transmembrane region" description="Helical" evidence="1">
    <location>
        <begin position="222"/>
        <end position="241"/>
    </location>
</feature>
<comment type="caution">
    <text evidence="2">The sequence shown here is derived from an EMBL/GenBank/DDBJ whole genome shotgun (WGS) entry which is preliminary data.</text>
</comment>
<dbReference type="RefSeq" id="WP_083617219.1">
    <property type="nucleotide sequence ID" value="NZ_LR734829.1"/>
</dbReference>
<feature type="transmembrane region" description="Helical" evidence="1">
    <location>
        <begin position="195"/>
        <end position="216"/>
    </location>
</feature>
<accession>A0A7Z9BLD1</accession>
<gene>
    <name evidence="2" type="ORF">PL8927_110024</name>
</gene>
<dbReference type="AlphaFoldDB" id="A0A7Z9BLD1"/>
<dbReference type="EMBL" id="CZCU02000013">
    <property type="protein sequence ID" value="VXD10522.1"/>
    <property type="molecule type" value="Genomic_DNA"/>
</dbReference>
<protein>
    <submittedName>
        <fullName evidence="2">Uncharacterized protein</fullName>
    </submittedName>
</protein>
<keyword evidence="1" id="KW-1133">Transmembrane helix</keyword>
<reference evidence="2" key="1">
    <citation type="submission" date="2019-10" db="EMBL/GenBank/DDBJ databases">
        <authorList>
            <consortium name="Genoscope - CEA"/>
            <person name="William W."/>
        </authorList>
    </citation>
    <scope>NUCLEOTIDE SEQUENCE [LARGE SCALE GENOMIC DNA]</scope>
    <source>
        <strain evidence="2">BBR_PRJEB10992</strain>
    </source>
</reference>
<evidence type="ECO:0000256" key="1">
    <source>
        <dbReference type="SAM" id="Phobius"/>
    </source>
</evidence>
<organism evidence="2 3">
    <name type="scientific">Planktothrix serta PCC 8927</name>
    <dbReference type="NCBI Taxonomy" id="671068"/>
    <lineage>
        <taxon>Bacteria</taxon>
        <taxon>Bacillati</taxon>
        <taxon>Cyanobacteriota</taxon>
        <taxon>Cyanophyceae</taxon>
        <taxon>Oscillatoriophycideae</taxon>
        <taxon>Oscillatoriales</taxon>
        <taxon>Microcoleaceae</taxon>
        <taxon>Planktothrix</taxon>
    </lineage>
</organism>
<feature type="transmembrane region" description="Helical" evidence="1">
    <location>
        <begin position="253"/>
        <end position="270"/>
    </location>
</feature>
<evidence type="ECO:0000313" key="3">
    <source>
        <dbReference type="Proteomes" id="UP000184550"/>
    </source>
</evidence>
<dbReference type="OrthoDB" id="9964990at2"/>
<keyword evidence="1" id="KW-0472">Membrane</keyword>
<proteinExistence type="predicted"/>
<keyword evidence="3" id="KW-1185">Reference proteome</keyword>
<dbReference type="Proteomes" id="UP000184550">
    <property type="component" value="Unassembled WGS sequence"/>
</dbReference>